<name>A0A3S8UW32_9FLOR</name>
<reference evidence="1" key="1">
    <citation type="journal article" date="2018" name="J. Phycol.">
        <title>Molecular phylogenetics supports a clade of red algal parasites retaining native plastids: taxonomy and terminology revised.</title>
        <authorList>
            <person name="Salomaki E.D."/>
            <person name="Lane C.E."/>
        </authorList>
    </citation>
    <scope>NUCLEOTIDE SEQUENCE</scope>
</reference>
<dbReference type="EMBL" id="MK039118">
    <property type="protein sequence ID" value="AZL88036.1"/>
    <property type="molecule type" value="Genomic_DNA"/>
</dbReference>
<organism evidence="1">
    <name type="scientific">Harveyella mirabilis</name>
    <dbReference type="NCBI Taxonomy" id="282355"/>
    <lineage>
        <taxon>Eukaryota</taxon>
        <taxon>Rhodophyta</taxon>
        <taxon>Florideophyceae</taxon>
        <taxon>Rhodymeniophycidae</taxon>
        <taxon>Gigartinales</taxon>
        <taxon>Choreocolacaceae</taxon>
        <taxon>Harveyella</taxon>
    </lineage>
</organism>
<geneLocation type="plastid" evidence="1"/>
<evidence type="ECO:0000313" key="1">
    <source>
        <dbReference type="EMBL" id="AZL88036.1"/>
    </source>
</evidence>
<protein>
    <submittedName>
        <fullName evidence="1">Uncharacterized protein</fullName>
    </submittedName>
</protein>
<dbReference type="AlphaFoldDB" id="A0A3S8UW32"/>
<proteinExistence type="predicted"/>
<accession>A0A3S8UW32</accession>
<gene>
    <name evidence="1" type="primary">ycf80</name>
</gene>
<sequence length="472" mass="57067">MILSNSILLYKILKSYYVNKQDSILTQYQDNSKNLFNYISNKFSQVFILNSKYLINQVKNKSKHQEKNNKLIAQNFWKVIFNKYLQEIVYLSPSNFLSKIYIDKLNGINLSINKKDEYIIFLDKFSRKLVSGNIPIFSNIKNDRLISLFNIDNIFFLKYNWLKIFNCKLFILQNCFNNWYFQLKKKIDIRKKQSLLIFILINNKNEMILSESFQEFNQSNNLLDLNSEIIKKNISLKKKYLGLVFINPKDGLEYQKYINSKYCSSTSYDKIQLVSINMNFYLRFLNFRIPNFELRLIPDLKEISNLIYTYKKFNNLFLDKYQNIGKHHFQGQPIYIIKSIEAKSKKNNYSKIFNYLLCHNKDNYSNKNQILFLNYKTAINAWKKNIEKNKNYYLPIRPFIHVLNLETFLKTSYYRKNNNKIIFVPSVETYKFIKEYFKLDIYNSKNTYYLILNHINYIKTFCHRVIWYLTSQ</sequence>
<keyword evidence="1" id="KW-0934">Plastid</keyword>